<comment type="caution">
    <text evidence="3">The sequence shown here is derived from an EMBL/GenBank/DDBJ whole genome shotgun (WGS) entry which is preliminary data.</text>
</comment>
<dbReference type="SUPFAM" id="SSF53756">
    <property type="entry name" value="UDP-Glycosyltransferase/glycogen phosphorylase"/>
    <property type="match status" value="1"/>
</dbReference>
<proteinExistence type="predicted"/>
<dbReference type="AlphaFoldDB" id="A0A1F6N4B7"/>
<feature type="domain" description="Glycosyl transferase family 1" evidence="1">
    <location>
        <begin position="206"/>
        <end position="362"/>
    </location>
</feature>
<dbReference type="PANTHER" id="PTHR12526">
    <property type="entry name" value="GLYCOSYLTRANSFERASE"/>
    <property type="match status" value="1"/>
</dbReference>
<name>A0A1F6N4B7_9BACT</name>
<gene>
    <name evidence="3" type="ORF">A2983_03230</name>
</gene>
<evidence type="ECO:0008006" key="5">
    <source>
        <dbReference type="Google" id="ProtNLM"/>
    </source>
</evidence>
<protein>
    <recommendedName>
        <fullName evidence="5">Glycosyltransferase subfamily 4-like N-terminal domain-containing protein</fullName>
    </recommendedName>
</protein>
<evidence type="ECO:0000259" key="1">
    <source>
        <dbReference type="Pfam" id="PF00534"/>
    </source>
</evidence>
<evidence type="ECO:0000259" key="2">
    <source>
        <dbReference type="Pfam" id="PF13439"/>
    </source>
</evidence>
<dbReference type="Proteomes" id="UP000177040">
    <property type="component" value="Unassembled WGS sequence"/>
</dbReference>
<dbReference type="Pfam" id="PF13439">
    <property type="entry name" value="Glyco_transf_4"/>
    <property type="match status" value="1"/>
</dbReference>
<accession>A0A1F6N4B7</accession>
<dbReference type="Pfam" id="PF00534">
    <property type="entry name" value="Glycos_transf_1"/>
    <property type="match status" value="1"/>
</dbReference>
<dbReference type="EMBL" id="MFQH01000009">
    <property type="protein sequence ID" value="OGH78503.1"/>
    <property type="molecule type" value="Genomic_DNA"/>
</dbReference>
<evidence type="ECO:0000313" key="4">
    <source>
        <dbReference type="Proteomes" id="UP000177040"/>
    </source>
</evidence>
<sequence>MKSQSEKQKILYVITQGTWGGAQRYVFDLSSKINQDFSVSVAVGEPNTAQDLQNKLKNNPSKIFQLQHLRRAINPYHDILAIFELRLLYKKQQPSIVHLNSSKAGIFGSLAGIGLKNKPKIIYTVHGWVFHESRSWFIKKLYLYLEKWTALLKDAIIVLSPQEKNDAEKILHIPTEKLTVIPIGIAPPQFLPKKEAREKILTLAGLKNNDDFLIGTIANLYKNKGLDILIAAAKIMMEKNSLEFSRLRSEQAARDKPTVHFFIIGSGHEETNLRNLITAQKSNNVHLLGNYDNAAELLPAFDLFVLPSRKEGLPYTILEAMAADLPIVATRVGGLPSLTNHYTQLELTEPNNATTLANVITDNINRILSDKKSIILINSFSNSLLPMISKTTVLYNKLFSFSSGRTGR</sequence>
<dbReference type="InterPro" id="IPR001296">
    <property type="entry name" value="Glyco_trans_1"/>
</dbReference>
<reference evidence="3 4" key="1">
    <citation type="journal article" date="2016" name="Nat. Commun.">
        <title>Thousands of microbial genomes shed light on interconnected biogeochemical processes in an aquifer system.</title>
        <authorList>
            <person name="Anantharaman K."/>
            <person name="Brown C.T."/>
            <person name="Hug L.A."/>
            <person name="Sharon I."/>
            <person name="Castelle C.J."/>
            <person name="Probst A.J."/>
            <person name="Thomas B.C."/>
            <person name="Singh A."/>
            <person name="Wilkins M.J."/>
            <person name="Karaoz U."/>
            <person name="Brodie E.L."/>
            <person name="Williams K.H."/>
            <person name="Hubbard S.S."/>
            <person name="Banfield J.F."/>
        </authorList>
    </citation>
    <scope>NUCLEOTIDE SEQUENCE [LARGE SCALE GENOMIC DNA]</scope>
</reference>
<dbReference type="GO" id="GO:0016757">
    <property type="term" value="F:glycosyltransferase activity"/>
    <property type="evidence" value="ECO:0007669"/>
    <property type="project" value="InterPro"/>
</dbReference>
<dbReference type="PANTHER" id="PTHR12526:SF630">
    <property type="entry name" value="GLYCOSYLTRANSFERASE"/>
    <property type="match status" value="1"/>
</dbReference>
<dbReference type="InterPro" id="IPR028098">
    <property type="entry name" value="Glyco_trans_4-like_N"/>
</dbReference>
<organism evidence="3 4">
    <name type="scientific">Candidatus Magasanikbacteria bacterium RIFCSPLOWO2_01_FULL_40_15</name>
    <dbReference type="NCBI Taxonomy" id="1798686"/>
    <lineage>
        <taxon>Bacteria</taxon>
        <taxon>Candidatus Magasanikiibacteriota</taxon>
    </lineage>
</organism>
<evidence type="ECO:0000313" key="3">
    <source>
        <dbReference type="EMBL" id="OGH78503.1"/>
    </source>
</evidence>
<dbReference type="Gene3D" id="3.40.50.2000">
    <property type="entry name" value="Glycogen Phosphorylase B"/>
    <property type="match status" value="2"/>
</dbReference>
<feature type="domain" description="Glycosyltransferase subfamily 4-like N-terminal" evidence="2">
    <location>
        <begin position="19"/>
        <end position="185"/>
    </location>
</feature>